<organism evidence="5">
    <name type="scientific">uncultured Alphaproteobacteria bacterium</name>
    <dbReference type="NCBI Taxonomy" id="91750"/>
    <lineage>
        <taxon>Bacteria</taxon>
        <taxon>Pseudomonadati</taxon>
        <taxon>Pseudomonadota</taxon>
        <taxon>Alphaproteobacteria</taxon>
        <taxon>environmental samples</taxon>
    </lineage>
</organism>
<protein>
    <submittedName>
        <fullName evidence="5">ParB domain protein nuclease</fullName>
    </submittedName>
</protein>
<dbReference type="PANTHER" id="PTHR33375">
    <property type="entry name" value="CHROMOSOME-PARTITIONING PROTEIN PARB-RELATED"/>
    <property type="match status" value="1"/>
</dbReference>
<feature type="compositionally biased region" description="Polar residues" evidence="3">
    <location>
        <begin position="414"/>
        <end position="431"/>
    </location>
</feature>
<keyword evidence="2" id="KW-0175">Coiled coil</keyword>
<dbReference type="FunFam" id="1.10.10.2830:FF:000001">
    <property type="entry name" value="Chromosome partitioning protein ParB"/>
    <property type="match status" value="1"/>
</dbReference>
<dbReference type="InterPro" id="IPR036086">
    <property type="entry name" value="ParB/Sulfiredoxin_sf"/>
</dbReference>
<dbReference type="Gene3D" id="3.90.1530.30">
    <property type="match status" value="1"/>
</dbReference>
<feature type="region of interest" description="Disordered" evidence="3">
    <location>
        <begin position="664"/>
        <end position="696"/>
    </location>
</feature>
<dbReference type="PANTHER" id="PTHR33375:SF7">
    <property type="entry name" value="CHROMOSOME 2-PARTITIONING PROTEIN PARB-RELATED"/>
    <property type="match status" value="1"/>
</dbReference>
<dbReference type="FunFam" id="3.90.1530.30:FF:000002">
    <property type="entry name" value="Chromosome partitioning protein ParB"/>
    <property type="match status" value="1"/>
</dbReference>
<accession>A0A212IZH8</accession>
<feature type="coiled-coil region" evidence="2">
    <location>
        <begin position="307"/>
        <end position="334"/>
    </location>
</feature>
<dbReference type="InterPro" id="IPR050336">
    <property type="entry name" value="Chromosome_partition/occlusion"/>
</dbReference>
<dbReference type="EMBL" id="FLUO01000001">
    <property type="protein sequence ID" value="SBV92599.1"/>
    <property type="molecule type" value="Genomic_DNA"/>
</dbReference>
<dbReference type="CDD" id="cd16406">
    <property type="entry name" value="ParB_N_like"/>
    <property type="match status" value="1"/>
</dbReference>
<feature type="domain" description="ParB-like N-terminal" evidence="4">
    <location>
        <begin position="13"/>
        <end position="114"/>
    </location>
</feature>
<dbReference type="GO" id="GO:0007059">
    <property type="term" value="P:chromosome segregation"/>
    <property type="evidence" value="ECO:0007669"/>
    <property type="project" value="TreeGrafter"/>
</dbReference>
<dbReference type="GO" id="GO:0005694">
    <property type="term" value="C:chromosome"/>
    <property type="evidence" value="ECO:0007669"/>
    <property type="project" value="TreeGrafter"/>
</dbReference>
<evidence type="ECO:0000256" key="3">
    <source>
        <dbReference type="SAM" id="MobiDB-lite"/>
    </source>
</evidence>
<dbReference type="Gene3D" id="1.10.10.2830">
    <property type="match status" value="1"/>
</dbReference>
<gene>
    <name evidence="5" type="ORF">KL86APRO_10274</name>
</gene>
<comment type="similarity">
    <text evidence="1">Belongs to the ParB family.</text>
</comment>
<proteinExistence type="inferred from homology"/>
<evidence type="ECO:0000313" key="5">
    <source>
        <dbReference type="EMBL" id="SBV92599.1"/>
    </source>
</evidence>
<dbReference type="SMART" id="SM00470">
    <property type="entry name" value="ParB"/>
    <property type="match status" value="1"/>
</dbReference>
<dbReference type="InterPro" id="IPR003115">
    <property type="entry name" value="ParB_N"/>
</dbReference>
<dbReference type="Pfam" id="PF02195">
    <property type="entry name" value="ParB_N"/>
    <property type="match status" value="1"/>
</dbReference>
<feature type="region of interest" description="Disordered" evidence="3">
    <location>
        <begin position="386"/>
        <end position="448"/>
    </location>
</feature>
<dbReference type="AlphaFoldDB" id="A0A212IZH8"/>
<feature type="compositionally biased region" description="Basic and acidic residues" evidence="3">
    <location>
        <begin position="386"/>
        <end position="410"/>
    </location>
</feature>
<dbReference type="SUPFAM" id="SSF110849">
    <property type="entry name" value="ParB/Sulfiredoxin"/>
    <property type="match status" value="1"/>
</dbReference>
<name>A0A212IZH8_9PROT</name>
<dbReference type="SUPFAM" id="SSF109709">
    <property type="entry name" value="KorB DNA-binding domain-like"/>
    <property type="match status" value="1"/>
</dbReference>
<reference evidence="5" key="1">
    <citation type="submission" date="2016-04" db="EMBL/GenBank/DDBJ databases">
        <authorList>
            <person name="Evans L.H."/>
            <person name="Alamgir A."/>
            <person name="Owens N."/>
            <person name="Weber N.D."/>
            <person name="Virtaneva K."/>
            <person name="Barbian K."/>
            <person name="Babar A."/>
            <person name="Rosenke K."/>
        </authorList>
    </citation>
    <scope>NUCLEOTIDE SEQUENCE</scope>
    <source>
        <strain evidence="5">86</strain>
    </source>
</reference>
<evidence type="ECO:0000259" key="4">
    <source>
        <dbReference type="SMART" id="SM00470"/>
    </source>
</evidence>
<sequence>MANPKKISLSQSRDIPFDKLVLSSRNVRRVRAGVSIEELAEDIVRRTLLQSLSVRAVIGEEGQLTDKYEVQAGGRRYRALELLVKQKRLAKNAPIPCIVRVDGILEEDSLAENCQRVSLHPLDQFRAFQSLKEQGLGEEEIAARFFVTPQIVRQRLKLASVSPRLLEVYADDEMSLEQLMSFTISDDHARQEQVWETVQRGYNKEPYYIRKLLTENTVRAIDKRARFVGLAAYEEAGGIVLRDLFSQNDEGWLQDVTLLEKLVTEKLAAEAKTIKAEGWKWIEVAPDFPYGHTAGLRRVMGETEPLSDEEHARREALRSEFEEIEQRYFQESDEDLPEEVDRRLAEIEAALDAFENRPVIYDAQEVARAGAFVSIDSDGRLKIERGYVRPEDEAPVADDRGDASEARGDVDAASPSSVEGTQFASSQDPTNADSSDADADGEEDGLKPLSERLVMELTAHRTLALRDAVAGDPDIAFLAALHALVLQTFWRYPTASCLEIRAESSTPTVQGPGLKESLSATAIDERHANWEKQLPDEPDLLWEFLCDFDHDSRMALFAHCVSLTVNAVHEPWNRTQGRRHHADQLACAVSLDMTAAGWKPTVENYFNRVPKARILEAVTEAKGAGMAELIEGLKKSDMAEQAERLLADTGWLPEPLRTPGVETVVVTGEPGSPEPDASPSESSAAAELPAFLTAAE</sequence>
<evidence type="ECO:0000256" key="1">
    <source>
        <dbReference type="ARBA" id="ARBA00006295"/>
    </source>
</evidence>
<evidence type="ECO:0000256" key="2">
    <source>
        <dbReference type="SAM" id="Coils"/>
    </source>
</evidence>